<feature type="region of interest" description="Cytidylyltransferase" evidence="11">
    <location>
        <begin position="353"/>
        <end position="483"/>
    </location>
</feature>
<organism evidence="14 15">
    <name type="scientific">Roseiterribacter gracilis</name>
    <dbReference type="NCBI Taxonomy" id="2812848"/>
    <lineage>
        <taxon>Bacteria</taxon>
        <taxon>Pseudomonadati</taxon>
        <taxon>Pseudomonadota</taxon>
        <taxon>Alphaproteobacteria</taxon>
        <taxon>Rhodospirillales</taxon>
        <taxon>Roseiterribacteraceae</taxon>
        <taxon>Roseiterribacter</taxon>
    </lineage>
</organism>
<dbReference type="PANTHER" id="PTHR46969">
    <property type="entry name" value="BIFUNCTIONAL PROTEIN HLDE"/>
    <property type="match status" value="1"/>
</dbReference>
<sequence>MTYLQGADFASLASSLDQARLLVVGDAMLDRFVAGTVERISPEAPIPILRVERRAEMPGGAGNVVANLLALGARVAFVAVVGDDEAGRVLAGFPDERLERALVVEPGRPTTVKTRFVAGTQQLLRIDEETTTAISPASEDAVLRAVENNLKQAGAVILSDYGKGVLTPRVCQGIIKLARAAKVPVLVDPKGADYTRYDGATAVTPNRRELEQATGRVARHDDEVEAAARSLIAKHHFDALIATRSEQGLSVVRATDAQHIPARAREIFDVSGAGDTVMATLAAAVATGASLTDAAALANAAGGVAVAKPGTATVSRDELVHALELHDETKFLARDGAAGRVETWRRRGLKVAFTNGCFDILHPGHVHLLRQARATADKLIVGLNSDASVKRLKGPARPVNDERARAQVLASLADVDAVVVFEEDTPLQLLDALHPDVLVKGADYTIEQVVGADLVQSYGGKVVLAELVPDQSTTKTIARMAKK</sequence>
<comment type="similarity">
    <text evidence="11">In the C-terminal section; belongs to the cytidylyltransferase family.</text>
</comment>
<gene>
    <name evidence="11 14" type="primary">hldE</name>
    <name evidence="14" type="ORF">TMPK1_26130</name>
</gene>
<feature type="domain" description="Cytidyltransferase-like" evidence="13">
    <location>
        <begin position="353"/>
        <end position="447"/>
    </location>
</feature>
<comment type="similarity">
    <text evidence="11">In the N-terminal section; belongs to the carbohydrate kinase PfkB family.</text>
</comment>
<dbReference type="EC" id="2.7.1.167" evidence="11"/>
<feature type="region of interest" description="Ribokinase" evidence="11">
    <location>
        <begin position="1"/>
        <end position="328"/>
    </location>
</feature>
<evidence type="ECO:0000256" key="4">
    <source>
        <dbReference type="ARBA" id="ARBA00022695"/>
    </source>
</evidence>
<comment type="subunit">
    <text evidence="11">Homodimer.</text>
</comment>
<keyword evidence="15" id="KW-1185">Reference proteome</keyword>
<keyword evidence="8 11" id="KW-0511">Multifunctional enzyme</keyword>
<dbReference type="NCBIfam" id="TIGR02198">
    <property type="entry name" value="rfaE_dom_I"/>
    <property type="match status" value="1"/>
</dbReference>
<accession>A0A8S8XGI1</accession>
<dbReference type="InterPro" id="IPR011914">
    <property type="entry name" value="RfaE_dom_II"/>
</dbReference>
<dbReference type="NCBIfam" id="TIGR02199">
    <property type="entry name" value="rfaE_dom_II"/>
    <property type="match status" value="1"/>
</dbReference>
<feature type="binding site" evidence="11">
    <location>
        <begin position="206"/>
        <end position="209"/>
    </location>
    <ligand>
        <name>ATP</name>
        <dbReference type="ChEBI" id="CHEBI:30616"/>
    </ligand>
</feature>
<dbReference type="Pfam" id="PF00294">
    <property type="entry name" value="PfkB"/>
    <property type="match status" value="1"/>
</dbReference>
<dbReference type="InterPro" id="IPR014729">
    <property type="entry name" value="Rossmann-like_a/b/a_fold"/>
</dbReference>
<evidence type="ECO:0000256" key="3">
    <source>
        <dbReference type="ARBA" id="ARBA00022679"/>
    </source>
</evidence>
<dbReference type="InterPro" id="IPR029056">
    <property type="entry name" value="Ribokinase-like"/>
</dbReference>
<evidence type="ECO:0000259" key="13">
    <source>
        <dbReference type="Pfam" id="PF01467"/>
    </source>
</evidence>
<evidence type="ECO:0000256" key="9">
    <source>
        <dbReference type="ARBA" id="ARBA00023277"/>
    </source>
</evidence>
<dbReference type="FunFam" id="3.40.1190.20:FF:000002">
    <property type="entry name" value="Bifunctional protein HldE"/>
    <property type="match status" value="1"/>
</dbReference>
<keyword evidence="6 11" id="KW-0418">Kinase</keyword>
<dbReference type="CDD" id="cd01172">
    <property type="entry name" value="RfaE_like"/>
    <property type="match status" value="1"/>
</dbReference>
<dbReference type="InterPro" id="IPR011611">
    <property type="entry name" value="PfkB_dom"/>
</dbReference>
<dbReference type="InterPro" id="IPR023030">
    <property type="entry name" value="Bifunc_HldE"/>
</dbReference>
<dbReference type="InterPro" id="IPR011913">
    <property type="entry name" value="RfaE_dom_I"/>
</dbReference>
<keyword evidence="4 11" id="KW-0548">Nucleotidyltransferase</keyword>
<dbReference type="PANTHER" id="PTHR46969:SF1">
    <property type="entry name" value="BIFUNCTIONAL PROTEIN HLDE"/>
    <property type="match status" value="1"/>
</dbReference>
<proteinExistence type="inferred from homology"/>
<comment type="caution">
    <text evidence="14">The sequence shown here is derived from an EMBL/GenBank/DDBJ whole genome shotgun (WGS) entry which is preliminary data.</text>
</comment>
<protein>
    <recommendedName>
        <fullName evidence="11">Bifunctional protein HldE</fullName>
    </recommendedName>
    <domain>
        <recommendedName>
            <fullName evidence="11">D-beta-D-heptose 7-phosphate kinase</fullName>
            <ecNumber evidence="11">2.7.1.167</ecNumber>
        </recommendedName>
        <alternativeName>
            <fullName evidence="11">D-beta-D-heptose 7-phosphotransferase</fullName>
        </alternativeName>
        <alternativeName>
            <fullName evidence="11">D-glycero-beta-D-manno-heptose-7-phosphate kinase</fullName>
        </alternativeName>
    </domain>
    <domain>
        <recommendedName>
            <fullName evidence="11">D-beta-D-heptose 1-phosphate adenylyltransferase</fullName>
            <ecNumber evidence="11">2.7.7.70</ecNumber>
        </recommendedName>
        <alternativeName>
            <fullName evidence="11">D-glycero-beta-D-manno-heptose 1-phosphate adenylyltransferase</fullName>
        </alternativeName>
    </domain>
</protein>
<comment type="pathway">
    <text evidence="11">Nucleotide-sugar biosynthesis; ADP-L-glycero-beta-D-manno-heptose biosynthesis; ADP-L-glycero-beta-D-manno-heptose from D-glycero-beta-D-manno-heptose 7-phosphate: step 3/4.</text>
</comment>
<comment type="pathway">
    <text evidence="11">Nucleotide-sugar biosynthesis; ADP-L-glycero-beta-D-manno-heptose biosynthesis; ADP-L-glycero-beta-D-manno-heptose from D-glycero-beta-D-manno-heptose 7-phosphate: step 1/4.</text>
</comment>
<evidence type="ECO:0000256" key="8">
    <source>
        <dbReference type="ARBA" id="ARBA00023268"/>
    </source>
</evidence>
<dbReference type="GO" id="GO:0033786">
    <property type="term" value="F:heptose-1-phosphate adenylyltransferase activity"/>
    <property type="evidence" value="ECO:0007669"/>
    <property type="project" value="UniProtKB-UniRule"/>
</dbReference>
<dbReference type="Proteomes" id="UP000681075">
    <property type="component" value="Unassembled WGS sequence"/>
</dbReference>
<evidence type="ECO:0000256" key="7">
    <source>
        <dbReference type="ARBA" id="ARBA00022840"/>
    </source>
</evidence>
<feature type="domain" description="Carbohydrate kinase PfkB" evidence="12">
    <location>
        <begin position="20"/>
        <end position="313"/>
    </location>
</feature>
<evidence type="ECO:0000256" key="10">
    <source>
        <dbReference type="ARBA" id="ARBA00047428"/>
    </source>
</evidence>
<dbReference type="HAMAP" id="MF_01603">
    <property type="entry name" value="HldE"/>
    <property type="match status" value="1"/>
</dbReference>
<dbReference type="SUPFAM" id="SSF53613">
    <property type="entry name" value="Ribokinase-like"/>
    <property type="match status" value="1"/>
</dbReference>
<evidence type="ECO:0000256" key="11">
    <source>
        <dbReference type="HAMAP-Rule" id="MF_01603"/>
    </source>
</evidence>
<dbReference type="Gene3D" id="3.40.1190.20">
    <property type="match status" value="1"/>
</dbReference>
<evidence type="ECO:0000256" key="6">
    <source>
        <dbReference type="ARBA" id="ARBA00022777"/>
    </source>
</evidence>
<dbReference type="Pfam" id="PF01467">
    <property type="entry name" value="CTP_transf_like"/>
    <property type="match status" value="1"/>
</dbReference>
<comment type="function">
    <text evidence="1 11">Catalyzes the phosphorylation of D-glycero-D-manno-heptose 7-phosphate at the C-1 position to selectively form D-glycero-beta-D-manno-heptose-1,7-bisphosphate.</text>
</comment>
<evidence type="ECO:0000313" key="14">
    <source>
        <dbReference type="EMBL" id="GIL40376.1"/>
    </source>
</evidence>
<keyword evidence="3 11" id="KW-0808">Transferase</keyword>
<dbReference type="NCBIfam" id="TIGR00125">
    <property type="entry name" value="cyt_tran_rel"/>
    <property type="match status" value="1"/>
</dbReference>
<dbReference type="EC" id="2.7.7.70" evidence="11"/>
<evidence type="ECO:0000256" key="1">
    <source>
        <dbReference type="ARBA" id="ARBA00002319"/>
    </source>
</evidence>
<dbReference type="GO" id="GO:0005524">
    <property type="term" value="F:ATP binding"/>
    <property type="evidence" value="ECO:0007669"/>
    <property type="project" value="UniProtKB-UniRule"/>
</dbReference>
<dbReference type="GO" id="GO:0033785">
    <property type="term" value="F:heptose 7-phosphate kinase activity"/>
    <property type="evidence" value="ECO:0007669"/>
    <property type="project" value="UniProtKB-UniRule"/>
</dbReference>
<dbReference type="EMBL" id="BOPV01000001">
    <property type="protein sequence ID" value="GIL40376.1"/>
    <property type="molecule type" value="Genomic_DNA"/>
</dbReference>
<dbReference type="GO" id="GO:0005829">
    <property type="term" value="C:cytosol"/>
    <property type="evidence" value="ECO:0007669"/>
    <property type="project" value="TreeGrafter"/>
</dbReference>
<evidence type="ECO:0000313" key="15">
    <source>
        <dbReference type="Proteomes" id="UP000681075"/>
    </source>
</evidence>
<dbReference type="Gene3D" id="3.40.50.620">
    <property type="entry name" value="HUPs"/>
    <property type="match status" value="1"/>
</dbReference>
<evidence type="ECO:0000256" key="5">
    <source>
        <dbReference type="ARBA" id="ARBA00022741"/>
    </source>
</evidence>
<evidence type="ECO:0000259" key="12">
    <source>
        <dbReference type="Pfam" id="PF00294"/>
    </source>
</evidence>
<dbReference type="InterPro" id="IPR004821">
    <property type="entry name" value="Cyt_trans-like"/>
</dbReference>
<evidence type="ECO:0000256" key="2">
    <source>
        <dbReference type="ARBA" id="ARBA00003753"/>
    </source>
</evidence>
<name>A0A8S8XGI1_9PROT</name>
<keyword evidence="9 11" id="KW-0119">Carbohydrate metabolism</keyword>
<comment type="catalytic activity">
    <reaction evidence="11">
        <text>D-glycero-beta-D-manno-heptose 7-phosphate + ATP = D-glycero-beta-D-manno-heptose 1,7-bisphosphate + ADP + H(+)</text>
        <dbReference type="Rhea" id="RHEA:27473"/>
        <dbReference type="ChEBI" id="CHEBI:15378"/>
        <dbReference type="ChEBI" id="CHEBI:30616"/>
        <dbReference type="ChEBI" id="CHEBI:60204"/>
        <dbReference type="ChEBI" id="CHEBI:60208"/>
        <dbReference type="ChEBI" id="CHEBI:456216"/>
        <dbReference type="EC" id="2.7.1.167"/>
    </reaction>
</comment>
<comment type="catalytic activity">
    <reaction evidence="10 11">
        <text>D-glycero-beta-D-manno-heptose 1-phosphate + ATP + H(+) = ADP-D-glycero-beta-D-manno-heptose + diphosphate</text>
        <dbReference type="Rhea" id="RHEA:27465"/>
        <dbReference type="ChEBI" id="CHEBI:15378"/>
        <dbReference type="ChEBI" id="CHEBI:30616"/>
        <dbReference type="ChEBI" id="CHEBI:33019"/>
        <dbReference type="ChEBI" id="CHEBI:59967"/>
        <dbReference type="ChEBI" id="CHEBI:61593"/>
        <dbReference type="EC" id="2.7.7.70"/>
    </reaction>
</comment>
<dbReference type="AlphaFoldDB" id="A0A8S8XGI1"/>
<dbReference type="GO" id="GO:0016773">
    <property type="term" value="F:phosphotransferase activity, alcohol group as acceptor"/>
    <property type="evidence" value="ECO:0007669"/>
    <property type="project" value="InterPro"/>
</dbReference>
<comment type="function">
    <text evidence="2 11">Catalyzes the ADP transfer from ATP to D-glycero-beta-D-manno-heptose 1-phosphate, yielding ADP-D-glycero-beta-D-manno-heptose.</text>
</comment>
<feature type="active site" evidence="11">
    <location>
        <position position="275"/>
    </location>
</feature>
<keyword evidence="5 11" id="KW-0547">Nucleotide-binding</keyword>
<reference evidence="14" key="1">
    <citation type="submission" date="2021-02" db="EMBL/GenBank/DDBJ databases">
        <title>Genome sequence of Rhodospirillales sp. strain TMPK1 isolated from soil.</title>
        <authorList>
            <person name="Nakai R."/>
            <person name="Kusada H."/>
            <person name="Tamaki H."/>
        </authorList>
    </citation>
    <scope>NUCLEOTIDE SEQUENCE</scope>
    <source>
        <strain evidence="14">TMPK1</strain>
    </source>
</reference>
<dbReference type="SUPFAM" id="SSF52374">
    <property type="entry name" value="Nucleotidylyl transferase"/>
    <property type="match status" value="1"/>
</dbReference>
<keyword evidence="7 11" id="KW-0067">ATP-binding</keyword>